<feature type="domain" description="Xylose isomerase-like TIM barrel" evidence="1">
    <location>
        <begin position="80"/>
        <end position="282"/>
    </location>
</feature>
<gene>
    <name evidence="2" type="ordered locus">RB2501_10687</name>
</gene>
<name>A4CM94_ROBBH</name>
<dbReference type="InterPro" id="IPR036237">
    <property type="entry name" value="Xyl_isomerase-like_sf"/>
</dbReference>
<dbReference type="KEGG" id="rbi:RB2501_10687"/>
<sequence length="325" mass="36404">MDRRKFISRSGLAGAASLLPLGALGRSNITPGCHRPWRETSPETGPVFSGNPPSGSRKFKLGLQLFTVNDDMNRDPLGTLKAVQAMGYEDFEIYGFDPEPVTYYGLEAARLRSSLDTLGLTVSSGHYGFSTFFDAPEDRMRWFTDRCIQGALALGSPYITWPWLAPDYRTAENYRKLAGMLNRIGEQVKAAGLGFAYHNHGFEFKAAGEVTPYELLLRETDPELVKLQMDLYWVVHAGRTTPQQLVSEHPGRFVMWHIKDMDTRTRDYTELGNGSIHYPNILPDPDASGLEYYYIEQGGNFASSPLESVAASAAYFKEHVQGYFE</sequence>
<dbReference type="GO" id="GO:0016853">
    <property type="term" value="F:isomerase activity"/>
    <property type="evidence" value="ECO:0007669"/>
    <property type="project" value="UniProtKB-KW"/>
</dbReference>
<evidence type="ECO:0000313" key="2">
    <source>
        <dbReference type="EMBL" id="EAR14786.1"/>
    </source>
</evidence>
<keyword evidence="2" id="KW-0413">Isomerase</keyword>
<protein>
    <submittedName>
        <fullName evidence="2">Sugar phosphate isomerase/epimerase</fullName>
    </submittedName>
</protein>
<evidence type="ECO:0000259" key="1">
    <source>
        <dbReference type="Pfam" id="PF01261"/>
    </source>
</evidence>
<dbReference type="HOGENOM" id="CLU_059523_1_0_10"/>
<dbReference type="InterPro" id="IPR013022">
    <property type="entry name" value="Xyl_isomerase-like_TIM-brl"/>
</dbReference>
<reference evidence="2 3" key="1">
    <citation type="journal article" date="2009" name="J. Bacteriol.">
        <title>Complete genome sequence of Robiginitalea biformata HTCC2501.</title>
        <authorList>
            <person name="Oh H.M."/>
            <person name="Giovannoni S.J."/>
            <person name="Lee K."/>
            <person name="Ferriera S."/>
            <person name="Johnson J."/>
            <person name="Cho J.C."/>
        </authorList>
    </citation>
    <scope>NUCLEOTIDE SEQUENCE [LARGE SCALE GENOMIC DNA]</scope>
    <source>
        <strain evidence="3">ATCC BAA-864 / HTCC2501 / KCTC 12146</strain>
    </source>
</reference>
<organism evidence="2 3">
    <name type="scientific">Robiginitalea biformata (strain ATCC BAA-864 / DSM 15991 / KCTC 12146 / HTCC2501)</name>
    <dbReference type="NCBI Taxonomy" id="313596"/>
    <lineage>
        <taxon>Bacteria</taxon>
        <taxon>Pseudomonadati</taxon>
        <taxon>Bacteroidota</taxon>
        <taxon>Flavobacteriia</taxon>
        <taxon>Flavobacteriales</taxon>
        <taxon>Flavobacteriaceae</taxon>
        <taxon>Robiginitalea</taxon>
    </lineage>
</organism>
<dbReference type="PANTHER" id="PTHR12110:SF41">
    <property type="entry name" value="INOSOSE DEHYDRATASE"/>
    <property type="match status" value="1"/>
</dbReference>
<keyword evidence="3" id="KW-1185">Reference proteome</keyword>
<dbReference type="AlphaFoldDB" id="A4CM94"/>
<dbReference type="STRING" id="313596.RB2501_10687"/>
<evidence type="ECO:0000313" key="3">
    <source>
        <dbReference type="Proteomes" id="UP000009049"/>
    </source>
</evidence>
<dbReference type="eggNOG" id="COG1082">
    <property type="taxonomic scope" value="Bacteria"/>
</dbReference>
<proteinExistence type="predicted"/>
<dbReference type="Proteomes" id="UP000009049">
    <property type="component" value="Chromosome"/>
</dbReference>
<accession>A4CM94</accession>
<dbReference type="EMBL" id="CP001712">
    <property type="protein sequence ID" value="EAR14786.1"/>
    <property type="molecule type" value="Genomic_DNA"/>
</dbReference>
<dbReference type="Gene3D" id="3.20.20.150">
    <property type="entry name" value="Divalent-metal-dependent TIM barrel enzymes"/>
    <property type="match status" value="1"/>
</dbReference>
<dbReference type="InterPro" id="IPR050312">
    <property type="entry name" value="IolE/XylAMocC-like"/>
</dbReference>
<dbReference type="SUPFAM" id="SSF51658">
    <property type="entry name" value="Xylose isomerase-like"/>
    <property type="match status" value="1"/>
</dbReference>
<dbReference type="PANTHER" id="PTHR12110">
    <property type="entry name" value="HYDROXYPYRUVATE ISOMERASE"/>
    <property type="match status" value="1"/>
</dbReference>
<dbReference type="Pfam" id="PF01261">
    <property type="entry name" value="AP_endonuc_2"/>
    <property type="match status" value="1"/>
</dbReference>